<evidence type="ECO:0000259" key="6">
    <source>
        <dbReference type="PROSITE" id="PS51012"/>
    </source>
</evidence>
<dbReference type="InterPro" id="IPR000412">
    <property type="entry name" value="ABC_2_transport"/>
</dbReference>
<dbReference type="InterPro" id="IPR051784">
    <property type="entry name" value="Nod_factor_ABC_transporter"/>
</dbReference>
<dbReference type="AlphaFoldDB" id="A0A0V8HCT3"/>
<evidence type="ECO:0000256" key="3">
    <source>
        <dbReference type="ARBA" id="ARBA00022989"/>
    </source>
</evidence>
<dbReference type="InterPro" id="IPR047817">
    <property type="entry name" value="ABC2_TM_bact-type"/>
</dbReference>
<evidence type="ECO:0000313" key="8">
    <source>
        <dbReference type="Proteomes" id="UP000181997"/>
    </source>
</evidence>
<evidence type="ECO:0000256" key="1">
    <source>
        <dbReference type="ARBA" id="ARBA00004141"/>
    </source>
</evidence>
<keyword evidence="8" id="KW-1185">Reference proteome</keyword>
<keyword evidence="5" id="KW-1003">Cell membrane</keyword>
<dbReference type="PROSITE" id="PS51012">
    <property type="entry name" value="ABC_TM2"/>
    <property type="match status" value="1"/>
</dbReference>
<evidence type="ECO:0000256" key="5">
    <source>
        <dbReference type="RuleBase" id="RU361157"/>
    </source>
</evidence>
<dbReference type="PRINTS" id="PR00164">
    <property type="entry name" value="ABC2TRNSPORT"/>
</dbReference>
<dbReference type="InterPro" id="IPR013525">
    <property type="entry name" value="ABC2_TM"/>
</dbReference>
<comment type="similarity">
    <text evidence="5">Belongs to the ABC-2 integral membrane protein family.</text>
</comment>
<proteinExistence type="inferred from homology"/>
<accession>A0A0V8HCT3</accession>
<comment type="subcellular location">
    <subcellularLocation>
        <location evidence="5">Cell membrane</location>
        <topology evidence="5">Multi-pass membrane protein</topology>
    </subcellularLocation>
    <subcellularLocation>
        <location evidence="1">Membrane</location>
        <topology evidence="1">Multi-pass membrane protein</topology>
    </subcellularLocation>
</comment>
<dbReference type="RefSeq" id="WP_058299316.1">
    <property type="nucleotide sequence ID" value="NZ_FMAU01000004.1"/>
</dbReference>
<dbReference type="Proteomes" id="UP000181997">
    <property type="component" value="Unassembled WGS sequence"/>
</dbReference>
<dbReference type="OrthoDB" id="1414986at2"/>
<dbReference type="GO" id="GO:0043190">
    <property type="term" value="C:ATP-binding cassette (ABC) transporter complex"/>
    <property type="evidence" value="ECO:0007669"/>
    <property type="project" value="InterPro"/>
</dbReference>
<dbReference type="GO" id="GO:0140359">
    <property type="term" value="F:ABC-type transporter activity"/>
    <property type="evidence" value="ECO:0007669"/>
    <property type="project" value="InterPro"/>
</dbReference>
<evidence type="ECO:0000313" key="7">
    <source>
        <dbReference type="EMBL" id="SCC23700.1"/>
    </source>
</evidence>
<reference evidence="8" key="1">
    <citation type="submission" date="2016-08" db="EMBL/GenBank/DDBJ databases">
        <authorList>
            <person name="Varghese N."/>
            <person name="Submissions Spin"/>
        </authorList>
    </citation>
    <scope>NUCLEOTIDE SEQUENCE [LARGE SCALE GENOMIC DNA]</scope>
    <source>
        <strain evidence="8">SGD-1123</strain>
    </source>
</reference>
<dbReference type="EMBL" id="FMAU01000004">
    <property type="protein sequence ID" value="SCC23700.1"/>
    <property type="molecule type" value="Genomic_DNA"/>
</dbReference>
<evidence type="ECO:0000256" key="4">
    <source>
        <dbReference type="ARBA" id="ARBA00023136"/>
    </source>
</evidence>
<keyword evidence="5" id="KW-0813">Transport</keyword>
<organism evidence="7 8">
    <name type="scientific">[Bacillus] enclensis</name>
    <dbReference type="NCBI Taxonomy" id="1402860"/>
    <lineage>
        <taxon>Bacteria</taxon>
        <taxon>Bacillati</taxon>
        <taxon>Bacillota</taxon>
        <taxon>Bacilli</taxon>
        <taxon>Bacillales</taxon>
        <taxon>Bacillaceae</taxon>
        <taxon>Rossellomorea</taxon>
    </lineage>
</organism>
<evidence type="ECO:0000256" key="2">
    <source>
        <dbReference type="ARBA" id="ARBA00022692"/>
    </source>
</evidence>
<dbReference type="PANTHER" id="PTHR43229:SF2">
    <property type="entry name" value="NODULATION PROTEIN J"/>
    <property type="match status" value="1"/>
</dbReference>
<feature type="transmembrane region" description="Helical" evidence="5">
    <location>
        <begin position="237"/>
        <end position="255"/>
    </location>
</feature>
<dbReference type="PANTHER" id="PTHR43229">
    <property type="entry name" value="NODULATION PROTEIN J"/>
    <property type="match status" value="1"/>
</dbReference>
<feature type="transmembrane region" description="Helical" evidence="5">
    <location>
        <begin position="20"/>
        <end position="44"/>
    </location>
</feature>
<sequence>MNKVILATMKRNHIVSQRAFPWSFFIARVLMGIYVAVFAYFTYYYMFNGEMDSRFMEYSNGVDYMSFSVLGAGLYILSISILMNVGRSLMLENVEGTLENFLLSPSSRMGYFFGVFMEQLGRSTLEFLTVILFSLLLGAKFLIAQPFEVILVIILTVLSLFCVGIFVATLMLYLRDTYITQNTLFIVMSLVCGVSFPIEYLPSPVQILSSIFPLSPALALFRQVMTGESLGSHLFEIFHIVLLGVLYCSIGLFWLKKVEKKLLENTFN</sequence>
<feature type="transmembrane region" description="Helical" evidence="5">
    <location>
        <begin position="125"/>
        <end position="143"/>
    </location>
</feature>
<gene>
    <name evidence="7" type="ORF">GA0061094_3333</name>
</gene>
<feature type="transmembrane region" description="Helical" evidence="5">
    <location>
        <begin position="184"/>
        <end position="201"/>
    </location>
</feature>
<dbReference type="PIRSF" id="PIRSF006648">
    <property type="entry name" value="DrrB"/>
    <property type="match status" value="1"/>
</dbReference>
<feature type="transmembrane region" description="Helical" evidence="5">
    <location>
        <begin position="149"/>
        <end position="172"/>
    </location>
</feature>
<protein>
    <recommendedName>
        <fullName evidence="5">Transport permease protein</fullName>
    </recommendedName>
</protein>
<feature type="transmembrane region" description="Helical" evidence="5">
    <location>
        <begin position="64"/>
        <end position="83"/>
    </location>
</feature>
<keyword evidence="2 5" id="KW-0812">Transmembrane</keyword>
<dbReference type="Pfam" id="PF01061">
    <property type="entry name" value="ABC2_membrane"/>
    <property type="match status" value="1"/>
</dbReference>
<feature type="domain" description="ABC transmembrane type-2" evidence="6">
    <location>
        <begin position="27"/>
        <end position="258"/>
    </location>
</feature>
<keyword evidence="4 5" id="KW-0472">Membrane</keyword>
<name>A0A0V8HCT3_9BACI</name>
<keyword evidence="3 5" id="KW-1133">Transmembrane helix</keyword>